<dbReference type="InterPro" id="IPR051612">
    <property type="entry name" value="Teichoic_Acid_Biosynth"/>
</dbReference>
<dbReference type="InterPro" id="IPR043148">
    <property type="entry name" value="TagF_C"/>
</dbReference>
<dbReference type="GO" id="GO:0019350">
    <property type="term" value="P:teichoic acid biosynthetic process"/>
    <property type="evidence" value="ECO:0007669"/>
    <property type="project" value="UniProtKB-KW"/>
</dbReference>
<gene>
    <name evidence="7" type="primary">tagB</name>
    <name evidence="7" type="ORF">HMI01_22560</name>
    <name evidence="8" type="ORF">SAMN05421668_12732</name>
</gene>
<keyword evidence="3" id="KW-1003">Cell membrane</keyword>
<evidence type="ECO:0000256" key="4">
    <source>
        <dbReference type="ARBA" id="ARBA00022679"/>
    </source>
</evidence>
<evidence type="ECO:0000256" key="5">
    <source>
        <dbReference type="ARBA" id="ARBA00022944"/>
    </source>
</evidence>
<dbReference type="STRING" id="306541.SAMN05421668_12732"/>
<dbReference type="Pfam" id="PF04464">
    <property type="entry name" value="Glyphos_transf"/>
    <property type="match status" value="1"/>
</dbReference>
<dbReference type="AlphaFoldDB" id="A0A1I6UJ61"/>
<evidence type="ECO:0000256" key="3">
    <source>
        <dbReference type="ARBA" id="ARBA00022475"/>
    </source>
</evidence>
<comment type="subcellular location">
    <subcellularLocation>
        <location evidence="1">Cell membrane</location>
        <topology evidence="1">Peripheral membrane protein</topology>
    </subcellularLocation>
</comment>
<accession>A0A1I6UJ61</accession>
<comment type="similarity">
    <text evidence="2">Belongs to the CDP-glycerol glycerophosphotransferase family.</text>
</comment>
<dbReference type="InterPro" id="IPR007554">
    <property type="entry name" value="Glycerophosphate_synth"/>
</dbReference>
<keyword evidence="6" id="KW-0472">Membrane</keyword>
<dbReference type="Proteomes" id="UP000199139">
    <property type="component" value="Unassembled WGS sequence"/>
</dbReference>
<evidence type="ECO:0000256" key="2">
    <source>
        <dbReference type="ARBA" id="ARBA00010488"/>
    </source>
</evidence>
<dbReference type="OrthoDB" id="9811865at2"/>
<proteinExistence type="inferred from homology"/>
<dbReference type="EMBL" id="FPAI01000027">
    <property type="protein sequence ID" value="SFT01492.1"/>
    <property type="molecule type" value="Genomic_DNA"/>
</dbReference>
<dbReference type="EMBL" id="BJWJ01000028">
    <property type="protein sequence ID" value="GEM05268.1"/>
    <property type="molecule type" value="Genomic_DNA"/>
</dbReference>
<evidence type="ECO:0000256" key="1">
    <source>
        <dbReference type="ARBA" id="ARBA00004202"/>
    </source>
</evidence>
<dbReference type="Gene3D" id="3.40.50.12580">
    <property type="match status" value="1"/>
</dbReference>
<protein>
    <submittedName>
        <fullName evidence="8">CDP-glycerol glycerophosphotransferase, TagB/SpsB family</fullName>
    </submittedName>
</protein>
<dbReference type="GO" id="GO:0047355">
    <property type="term" value="F:CDP-glycerol glycerophosphotransferase activity"/>
    <property type="evidence" value="ECO:0007669"/>
    <property type="project" value="InterPro"/>
</dbReference>
<name>A0A1I6UJ61_9BACI</name>
<keyword evidence="5" id="KW-0777">Teichoic acid biosynthesis</keyword>
<evidence type="ECO:0000313" key="7">
    <source>
        <dbReference type="EMBL" id="GEM05268.1"/>
    </source>
</evidence>
<organism evidence="8 9">
    <name type="scientific">Halolactibacillus miurensis</name>
    <dbReference type="NCBI Taxonomy" id="306541"/>
    <lineage>
        <taxon>Bacteria</taxon>
        <taxon>Bacillati</taxon>
        <taxon>Bacillota</taxon>
        <taxon>Bacilli</taxon>
        <taxon>Bacillales</taxon>
        <taxon>Bacillaceae</taxon>
        <taxon>Halolactibacillus</taxon>
    </lineage>
</organism>
<reference evidence="7 10" key="2">
    <citation type="submission" date="2019-07" db="EMBL/GenBank/DDBJ databases">
        <title>Whole genome shotgun sequence of Halolactibacillus miurensis NBRC 100873.</title>
        <authorList>
            <person name="Hosoyama A."/>
            <person name="Uohara A."/>
            <person name="Ohji S."/>
            <person name="Ichikawa N."/>
        </authorList>
    </citation>
    <scope>NUCLEOTIDE SEQUENCE [LARGE SCALE GENOMIC DNA]</scope>
    <source>
        <strain evidence="7 10">NBRC 100873</strain>
    </source>
</reference>
<dbReference type="SUPFAM" id="SSF53756">
    <property type="entry name" value="UDP-Glycosyltransferase/glycogen phosphorylase"/>
    <property type="match status" value="1"/>
</dbReference>
<dbReference type="Proteomes" id="UP000321773">
    <property type="component" value="Unassembled WGS sequence"/>
</dbReference>
<keyword evidence="10" id="KW-1185">Reference proteome</keyword>
<dbReference type="GO" id="GO:0005886">
    <property type="term" value="C:plasma membrane"/>
    <property type="evidence" value="ECO:0007669"/>
    <property type="project" value="UniProtKB-SubCell"/>
</dbReference>
<evidence type="ECO:0000313" key="8">
    <source>
        <dbReference type="EMBL" id="SFT01492.1"/>
    </source>
</evidence>
<evidence type="ECO:0000313" key="9">
    <source>
        <dbReference type="Proteomes" id="UP000199139"/>
    </source>
</evidence>
<sequence length="387" mass="45355">MIRELFITFYLFIFKFFFLIFKQTEIQSKTVLIASFGDNINYVRKACLDKTDDSIVVLTTSAARLKFTPSDRETDLMFELYHPVQFIKSIYHIATAKTIFVDNYFGFLAVTTFKPEVRVIQLWHAAGAIKQFGLLDPTIQKRSKRAHNRFKSVYRRFTDVVVGSEKMVRIFKSTFDLSERQILRTGIPRTDFFFDETKKKLAKNKIYQLYPSLKEKKVILYAPTFRDQEIANFNLKLDLELLQAGLGKDYIVLLRLHPVVRSKSNHATNDFVIDVSDYPNLNELLIVSDYLISDYSSIPFEYALLNRPMIFFSYDLECYTKERGFFEDYHEQMPGPVVQSTEEIVDVIKSNTFDLQRIKVFSDVWNTFSDGHSTDKLINNVYHSNQR</sequence>
<evidence type="ECO:0000256" key="6">
    <source>
        <dbReference type="ARBA" id="ARBA00023136"/>
    </source>
</evidence>
<dbReference type="Gene3D" id="3.40.50.11820">
    <property type="match status" value="1"/>
</dbReference>
<dbReference type="InterPro" id="IPR043149">
    <property type="entry name" value="TagF_N"/>
</dbReference>
<dbReference type="PANTHER" id="PTHR37316:SF1">
    <property type="entry name" value="TEICHOIC ACID GLYCEROL-PHOSPHATE PRIMASE"/>
    <property type="match status" value="1"/>
</dbReference>
<reference evidence="8 9" key="1">
    <citation type="submission" date="2016-10" db="EMBL/GenBank/DDBJ databases">
        <authorList>
            <person name="de Groot N.N."/>
        </authorList>
    </citation>
    <scope>NUCLEOTIDE SEQUENCE [LARGE SCALE GENOMIC DNA]</scope>
    <source>
        <strain evidence="8 9">DSM 17074</strain>
    </source>
</reference>
<dbReference type="RefSeq" id="WP_089855316.1">
    <property type="nucleotide sequence ID" value="NZ_BJWJ01000028.1"/>
</dbReference>
<keyword evidence="4 8" id="KW-0808">Transferase</keyword>
<dbReference type="PANTHER" id="PTHR37316">
    <property type="entry name" value="TEICHOIC ACID GLYCEROL-PHOSPHATE PRIMASE"/>
    <property type="match status" value="1"/>
</dbReference>
<evidence type="ECO:0000313" key="10">
    <source>
        <dbReference type="Proteomes" id="UP000321773"/>
    </source>
</evidence>